<dbReference type="AlphaFoldDB" id="A0A3N4Q9K1"/>
<evidence type="ECO:0000256" key="4">
    <source>
        <dbReference type="ARBA" id="ARBA00023163"/>
    </source>
</evidence>
<dbReference type="GO" id="GO:0006352">
    <property type="term" value="P:DNA-templated transcription initiation"/>
    <property type="evidence" value="ECO:0007669"/>
    <property type="project" value="InterPro"/>
</dbReference>
<dbReference type="Pfam" id="PF08281">
    <property type="entry name" value="Sigma70_r4_2"/>
    <property type="match status" value="1"/>
</dbReference>
<protein>
    <submittedName>
        <fullName evidence="7">RNA polymerase sigma-70 factor</fullName>
    </submittedName>
</protein>
<keyword evidence="4" id="KW-0804">Transcription</keyword>
<dbReference type="GO" id="GO:0003677">
    <property type="term" value="F:DNA binding"/>
    <property type="evidence" value="ECO:0007669"/>
    <property type="project" value="InterPro"/>
</dbReference>
<feature type="domain" description="RNA polymerase sigma-70 region 2" evidence="5">
    <location>
        <begin position="65"/>
        <end position="130"/>
    </location>
</feature>
<dbReference type="Proteomes" id="UP000278351">
    <property type="component" value="Unassembled WGS sequence"/>
</dbReference>
<keyword evidence="8" id="KW-1185">Reference proteome</keyword>
<accession>A0A3N4Q9K1</accession>
<dbReference type="PANTHER" id="PTHR43133:SF46">
    <property type="entry name" value="RNA POLYMERASE SIGMA-70 FACTOR ECF SUBFAMILY"/>
    <property type="match status" value="1"/>
</dbReference>
<dbReference type="SUPFAM" id="SSF88946">
    <property type="entry name" value="Sigma2 domain of RNA polymerase sigma factors"/>
    <property type="match status" value="1"/>
</dbReference>
<dbReference type="Gene3D" id="1.10.1740.10">
    <property type="match status" value="1"/>
</dbReference>
<dbReference type="Gene3D" id="1.10.10.10">
    <property type="entry name" value="Winged helix-like DNA-binding domain superfamily/Winged helix DNA-binding domain"/>
    <property type="match status" value="1"/>
</dbReference>
<dbReference type="EMBL" id="RPDH01000001">
    <property type="protein sequence ID" value="RPE12670.1"/>
    <property type="molecule type" value="Genomic_DNA"/>
</dbReference>
<evidence type="ECO:0000256" key="2">
    <source>
        <dbReference type="ARBA" id="ARBA00023015"/>
    </source>
</evidence>
<dbReference type="InterPro" id="IPR013325">
    <property type="entry name" value="RNA_pol_sigma_r2"/>
</dbReference>
<dbReference type="InterPro" id="IPR014327">
    <property type="entry name" value="RNA_pol_sigma70_bacteroid"/>
</dbReference>
<dbReference type="PANTHER" id="PTHR43133">
    <property type="entry name" value="RNA POLYMERASE ECF-TYPE SIGMA FACTO"/>
    <property type="match status" value="1"/>
</dbReference>
<evidence type="ECO:0000313" key="7">
    <source>
        <dbReference type="EMBL" id="RPE12670.1"/>
    </source>
</evidence>
<dbReference type="NCBIfam" id="TIGR02937">
    <property type="entry name" value="sigma70-ECF"/>
    <property type="match status" value="1"/>
</dbReference>
<organism evidence="7 8">
    <name type="scientific">Chitinophaga lutea</name>
    <dbReference type="NCBI Taxonomy" id="2488634"/>
    <lineage>
        <taxon>Bacteria</taxon>
        <taxon>Pseudomonadati</taxon>
        <taxon>Bacteroidota</taxon>
        <taxon>Chitinophagia</taxon>
        <taxon>Chitinophagales</taxon>
        <taxon>Chitinophagaceae</taxon>
        <taxon>Chitinophaga</taxon>
    </lineage>
</organism>
<dbReference type="InterPro" id="IPR013249">
    <property type="entry name" value="RNA_pol_sigma70_r4_t2"/>
</dbReference>
<evidence type="ECO:0000259" key="5">
    <source>
        <dbReference type="Pfam" id="PF04542"/>
    </source>
</evidence>
<dbReference type="InterPro" id="IPR014284">
    <property type="entry name" value="RNA_pol_sigma-70_dom"/>
</dbReference>
<dbReference type="SUPFAM" id="SSF88659">
    <property type="entry name" value="Sigma3 and sigma4 domains of RNA polymerase sigma factors"/>
    <property type="match status" value="1"/>
</dbReference>
<dbReference type="CDD" id="cd06171">
    <property type="entry name" value="Sigma70_r4"/>
    <property type="match status" value="1"/>
</dbReference>
<sequence>MVPEGHAAFLLLAKNGSFLLILSCNQPEFNRREGPYIGMSSKLNNEDVLLAGIAEADGKAFETIVHHYYPRLLPFTANLTKNRHVAEEIVQEVFLRLWQQRHDTARIYHLSSWLFTIASNLSLTYLKRKAVEGRLLQLLRDRQPDRTLNTEEQVYWKESGLLLREAVLRLPPQQKLVYELSRHEGLSTREIANRLQLSPNTVKNHLVKALQTIRDFVRRSTGLYFF</sequence>
<dbReference type="InterPro" id="IPR036388">
    <property type="entry name" value="WH-like_DNA-bd_sf"/>
</dbReference>
<evidence type="ECO:0000256" key="1">
    <source>
        <dbReference type="ARBA" id="ARBA00010641"/>
    </source>
</evidence>
<dbReference type="InterPro" id="IPR013324">
    <property type="entry name" value="RNA_pol_sigma_r3/r4-like"/>
</dbReference>
<name>A0A3N4Q9K1_9BACT</name>
<dbReference type="Pfam" id="PF04542">
    <property type="entry name" value="Sigma70_r2"/>
    <property type="match status" value="1"/>
</dbReference>
<reference evidence="7 8" key="1">
    <citation type="submission" date="2018-11" db="EMBL/GenBank/DDBJ databases">
        <title>Chitinophaga lutea sp.nov., isolate from arsenic contaminated soil.</title>
        <authorList>
            <person name="Zong Y."/>
        </authorList>
    </citation>
    <scope>NUCLEOTIDE SEQUENCE [LARGE SCALE GENOMIC DNA]</scope>
    <source>
        <strain evidence="7 8">ZY74</strain>
    </source>
</reference>
<dbReference type="GO" id="GO:0016987">
    <property type="term" value="F:sigma factor activity"/>
    <property type="evidence" value="ECO:0007669"/>
    <property type="project" value="UniProtKB-KW"/>
</dbReference>
<evidence type="ECO:0000259" key="6">
    <source>
        <dbReference type="Pfam" id="PF08281"/>
    </source>
</evidence>
<keyword evidence="3" id="KW-0731">Sigma factor</keyword>
<comment type="caution">
    <text evidence="7">The sequence shown here is derived from an EMBL/GenBank/DDBJ whole genome shotgun (WGS) entry which is preliminary data.</text>
</comment>
<dbReference type="InterPro" id="IPR007627">
    <property type="entry name" value="RNA_pol_sigma70_r2"/>
</dbReference>
<feature type="domain" description="RNA polymerase sigma factor 70 region 4 type 2" evidence="6">
    <location>
        <begin position="162"/>
        <end position="212"/>
    </location>
</feature>
<keyword evidence="2" id="KW-0805">Transcription regulation</keyword>
<comment type="similarity">
    <text evidence="1">Belongs to the sigma-70 factor family. ECF subfamily.</text>
</comment>
<gene>
    <name evidence="7" type="ORF">EGT74_03730</name>
</gene>
<dbReference type="NCBIfam" id="TIGR02985">
    <property type="entry name" value="Sig70_bacteroi1"/>
    <property type="match status" value="1"/>
</dbReference>
<proteinExistence type="inferred from homology"/>
<evidence type="ECO:0000313" key="8">
    <source>
        <dbReference type="Proteomes" id="UP000278351"/>
    </source>
</evidence>
<dbReference type="InterPro" id="IPR039425">
    <property type="entry name" value="RNA_pol_sigma-70-like"/>
</dbReference>
<evidence type="ECO:0000256" key="3">
    <source>
        <dbReference type="ARBA" id="ARBA00023082"/>
    </source>
</evidence>